<feature type="compositionally biased region" description="Low complexity" evidence="1">
    <location>
        <begin position="278"/>
        <end position="300"/>
    </location>
</feature>
<proteinExistence type="predicted"/>
<dbReference type="EMBL" id="JELW01000169">
    <property type="protein sequence ID" value="EXU94720.1"/>
    <property type="molecule type" value="Genomic_DNA"/>
</dbReference>
<gene>
    <name evidence="2" type="ORF">X797_012201</name>
</gene>
<feature type="compositionally biased region" description="Pro residues" evidence="1">
    <location>
        <begin position="210"/>
        <end position="220"/>
    </location>
</feature>
<sequence length="327" mass="36134">MSRQPTFTSIIHLRDFVDAITDDPTRENAPNYVEIQTDLNIFEEDGFHDPNIATDPIRTRIHTYLTQEQRELYLPGAFFYADGRFFTALSMNGTLEISTQTLSLMRQHLPEQWCPMVTVIGFVPPCTDNSLDPSEPRHFTIETSVYDASKAAPAHFSVVCFLEGTKRWRKVKTPASGALLTVTAKIAGRTRDTNLLALRVLDLAYLPRPASAPTPAPTDTPPSKRSDRWCGRVPSTSTPSKRPRISDPANEAANPSDRNTTLPDTSSGALVFPHSELTTEAISAPTSPTTTADPEESSPTPGLPLVFDGGARPRRNRHPPKKWVDVE</sequence>
<dbReference type="HOGENOM" id="CLU_072632_0_0_1"/>
<name>A0A014QQ12_9HYPO</name>
<reference evidence="2 3" key="1">
    <citation type="submission" date="2014-02" db="EMBL/GenBank/DDBJ databases">
        <title>The genome sequence of the entomopathogenic fungus Metarhizium robertsii ARSEF 2575.</title>
        <authorList>
            <person name="Giuliano Garisto Donzelli B."/>
            <person name="Roe B.A."/>
            <person name="Macmil S.L."/>
            <person name="Krasnoff S.B."/>
            <person name="Gibson D.M."/>
        </authorList>
    </citation>
    <scope>NUCLEOTIDE SEQUENCE [LARGE SCALE GENOMIC DNA]</scope>
    <source>
        <strain evidence="2 3">ARSEF 2575</strain>
    </source>
</reference>
<dbReference type="Proteomes" id="UP000030151">
    <property type="component" value="Unassembled WGS sequence"/>
</dbReference>
<protein>
    <submittedName>
        <fullName evidence="2">Uncharacterized protein</fullName>
    </submittedName>
</protein>
<dbReference type="OrthoDB" id="5098281at2759"/>
<evidence type="ECO:0000313" key="3">
    <source>
        <dbReference type="Proteomes" id="UP000030151"/>
    </source>
</evidence>
<organism evidence="2 3">
    <name type="scientific">Metarhizium robertsii</name>
    <dbReference type="NCBI Taxonomy" id="568076"/>
    <lineage>
        <taxon>Eukaryota</taxon>
        <taxon>Fungi</taxon>
        <taxon>Dikarya</taxon>
        <taxon>Ascomycota</taxon>
        <taxon>Pezizomycotina</taxon>
        <taxon>Sordariomycetes</taxon>
        <taxon>Hypocreomycetidae</taxon>
        <taxon>Hypocreales</taxon>
        <taxon>Clavicipitaceae</taxon>
        <taxon>Metarhizium</taxon>
    </lineage>
</organism>
<accession>A0A014QQ12</accession>
<feature type="compositionally biased region" description="Basic residues" evidence="1">
    <location>
        <begin position="312"/>
        <end position="321"/>
    </location>
</feature>
<feature type="region of interest" description="Disordered" evidence="1">
    <location>
        <begin position="208"/>
        <end position="327"/>
    </location>
</feature>
<feature type="compositionally biased region" description="Polar residues" evidence="1">
    <location>
        <begin position="256"/>
        <end position="268"/>
    </location>
</feature>
<comment type="caution">
    <text evidence="2">The sequence shown here is derived from an EMBL/GenBank/DDBJ whole genome shotgun (WGS) entry which is preliminary data.</text>
</comment>
<evidence type="ECO:0000256" key="1">
    <source>
        <dbReference type="SAM" id="MobiDB-lite"/>
    </source>
</evidence>
<dbReference type="AlphaFoldDB" id="A0A014QQ12"/>
<evidence type="ECO:0000313" key="2">
    <source>
        <dbReference type="EMBL" id="EXU94720.1"/>
    </source>
</evidence>